<feature type="domain" description="Carrier" evidence="12">
    <location>
        <begin position="2536"/>
        <end position="2617"/>
    </location>
</feature>
<dbReference type="InterPro" id="IPR013968">
    <property type="entry name" value="PKS_KR"/>
</dbReference>
<dbReference type="InterPro" id="IPR050091">
    <property type="entry name" value="PKS_NRPS_Biosynth_Enz"/>
</dbReference>
<dbReference type="GO" id="GO:0009403">
    <property type="term" value="P:toxin biosynthetic process"/>
    <property type="evidence" value="ECO:0007669"/>
    <property type="project" value="UniProtKB-ARBA"/>
</dbReference>
<feature type="region of interest" description="Disordered" evidence="11">
    <location>
        <begin position="2507"/>
        <end position="2530"/>
    </location>
</feature>
<dbReference type="InterPro" id="IPR013120">
    <property type="entry name" value="FAR_NAD-bd"/>
</dbReference>
<dbReference type="SUPFAM" id="SSF52777">
    <property type="entry name" value="CoA-dependent acyltransferases"/>
    <property type="match status" value="2"/>
</dbReference>
<dbReference type="InterPro" id="IPR018201">
    <property type="entry name" value="Ketoacyl_synth_AS"/>
</dbReference>
<dbReference type="PROSITE" id="PS00012">
    <property type="entry name" value="PHOSPHOPANTETHEINE"/>
    <property type="match status" value="1"/>
</dbReference>
<dbReference type="PROSITE" id="PS50075">
    <property type="entry name" value="CARRIER"/>
    <property type="match status" value="2"/>
</dbReference>
<dbReference type="Proteomes" id="UP000020467">
    <property type="component" value="Unassembled WGS sequence"/>
</dbReference>
<evidence type="ECO:0000256" key="3">
    <source>
        <dbReference type="ARBA" id="ARBA00022598"/>
    </source>
</evidence>
<dbReference type="Pfam" id="PF14765">
    <property type="entry name" value="PS-DH"/>
    <property type="match status" value="1"/>
</dbReference>
<dbReference type="PROSITE" id="PS00606">
    <property type="entry name" value="KS3_1"/>
    <property type="match status" value="1"/>
</dbReference>
<keyword evidence="8" id="KW-0511">Multifunctional enzyme</keyword>
<dbReference type="Gene3D" id="3.40.50.150">
    <property type="entry name" value="Vaccinia Virus protein VP39"/>
    <property type="match status" value="1"/>
</dbReference>
<feature type="domain" description="Carrier" evidence="12">
    <location>
        <begin position="3818"/>
        <end position="3896"/>
    </location>
</feature>
<dbReference type="Gene3D" id="3.30.300.30">
    <property type="match status" value="1"/>
</dbReference>
<dbReference type="SUPFAM" id="SSF52151">
    <property type="entry name" value="FabD/lysophospholipase-like"/>
    <property type="match status" value="1"/>
</dbReference>
<dbReference type="InterPro" id="IPR049551">
    <property type="entry name" value="PKS_DH_C"/>
</dbReference>
<keyword evidence="1" id="KW-0596">Phosphopantetheine</keyword>
<evidence type="ECO:0000256" key="7">
    <source>
        <dbReference type="ARBA" id="ARBA00023002"/>
    </source>
</evidence>
<dbReference type="InterPro" id="IPR009081">
    <property type="entry name" value="PP-bd_ACP"/>
</dbReference>
<evidence type="ECO:0008006" key="17">
    <source>
        <dbReference type="Google" id="ProtNLM"/>
    </source>
</evidence>
<dbReference type="GO" id="GO:0032259">
    <property type="term" value="P:methylation"/>
    <property type="evidence" value="ECO:0007669"/>
    <property type="project" value="UniProtKB-KW"/>
</dbReference>
<feature type="region of interest" description="N-terminal hotdog fold" evidence="10">
    <location>
        <begin position="982"/>
        <end position="1125"/>
    </location>
</feature>
<dbReference type="GO" id="GO:0006633">
    <property type="term" value="P:fatty acid biosynthetic process"/>
    <property type="evidence" value="ECO:0007669"/>
    <property type="project" value="InterPro"/>
</dbReference>
<dbReference type="Gene3D" id="3.10.129.110">
    <property type="entry name" value="Polyketide synthase dehydratase"/>
    <property type="match status" value="1"/>
</dbReference>
<feature type="compositionally biased region" description="Basic and acidic residues" evidence="11">
    <location>
        <begin position="2706"/>
        <end position="2720"/>
    </location>
</feature>
<dbReference type="InterPro" id="IPR000873">
    <property type="entry name" value="AMP-dep_synth/lig_dom"/>
</dbReference>
<dbReference type="GO" id="GO:0004315">
    <property type="term" value="F:3-oxoacyl-[acyl-carrier-protein] synthase activity"/>
    <property type="evidence" value="ECO:0007669"/>
    <property type="project" value="InterPro"/>
</dbReference>
<dbReference type="InterPro" id="IPR020807">
    <property type="entry name" value="PKS_DH"/>
</dbReference>
<dbReference type="SUPFAM" id="SSF55048">
    <property type="entry name" value="Probable ACP-binding domain of malonyl-CoA ACP transacylase"/>
    <property type="match status" value="1"/>
</dbReference>
<keyword evidence="3" id="KW-0436">Ligase</keyword>
<protein>
    <recommendedName>
        <fullName evidence="17">Polyketide synthase</fullName>
    </recommendedName>
</protein>
<evidence type="ECO:0000256" key="10">
    <source>
        <dbReference type="PROSITE-ProRule" id="PRU01363"/>
    </source>
</evidence>
<dbReference type="PROSITE" id="PS52004">
    <property type="entry name" value="KS3_2"/>
    <property type="match status" value="1"/>
</dbReference>
<dbReference type="InterPro" id="IPR036736">
    <property type="entry name" value="ACP-like_sf"/>
</dbReference>
<dbReference type="GO" id="GO:0016874">
    <property type="term" value="F:ligase activity"/>
    <property type="evidence" value="ECO:0007669"/>
    <property type="project" value="UniProtKB-KW"/>
</dbReference>
<dbReference type="eggNOG" id="KOG1202">
    <property type="taxonomic scope" value="Eukaryota"/>
</dbReference>
<keyword evidence="5" id="KW-0808">Transferase</keyword>
<dbReference type="InterPro" id="IPR023213">
    <property type="entry name" value="CAT-like_dom_sf"/>
</dbReference>
<dbReference type="InterPro" id="IPR057326">
    <property type="entry name" value="KR_dom"/>
</dbReference>
<dbReference type="Pfam" id="PF21089">
    <property type="entry name" value="PKS_DH_N"/>
    <property type="match status" value="1"/>
</dbReference>
<dbReference type="HOGENOM" id="CLU_000022_37_4_1"/>
<dbReference type="Pfam" id="PF08242">
    <property type="entry name" value="Methyltransf_12"/>
    <property type="match status" value="1"/>
</dbReference>
<dbReference type="GO" id="GO:0008168">
    <property type="term" value="F:methyltransferase activity"/>
    <property type="evidence" value="ECO:0007669"/>
    <property type="project" value="UniProtKB-KW"/>
</dbReference>
<dbReference type="InterPro" id="IPR045851">
    <property type="entry name" value="AMP-bd_C_sf"/>
</dbReference>
<dbReference type="Pfam" id="PF00109">
    <property type="entry name" value="ketoacyl-synt"/>
    <property type="match status" value="1"/>
</dbReference>
<dbReference type="InterPro" id="IPR032821">
    <property type="entry name" value="PKS_assoc"/>
</dbReference>
<dbReference type="Gene3D" id="3.30.559.30">
    <property type="entry name" value="Nonribosomal peptide synthetase, condensation domain"/>
    <property type="match status" value="1"/>
</dbReference>
<evidence type="ECO:0000256" key="9">
    <source>
        <dbReference type="ARBA" id="ARBA00029443"/>
    </source>
</evidence>
<dbReference type="Gene3D" id="3.40.50.720">
    <property type="entry name" value="NAD(P)-binding Rossmann-like Domain"/>
    <property type="match status" value="2"/>
</dbReference>
<dbReference type="InterPro" id="IPR049900">
    <property type="entry name" value="PKS_mFAS_DH"/>
</dbReference>
<dbReference type="InterPro" id="IPR020806">
    <property type="entry name" value="PKS_PP-bd"/>
</dbReference>
<dbReference type="CDD" id="cd00833">
    <property type="entry name" value="PKS"/>
    <property type="match status" value="1"/>
</dbReference>
<dbReference type="OrthoDB" id="416786at2759"/>
<dbReference type="PANTHER" id="PTHR43775:SF20">
    <property type="entry name" value="HYBRID PKS-NRPS SYNTHETASE APDA"/>
    <property type="match status" value="1"/>
</dbReference>
<evidence type="ECO:0000256" key="8">
    <source>
        <dbReference type="ARBA" id="ARBA00023268"/>
    </source>
</evidence>
<dbReference type="Pfam" id="PF02801">
    <property type="entry name" value="Ketoacyl-synt_C"/>
    <property type="match status" value="1"/>
</dbReference>
<dbReference type="Pfam" id="PF00501">
    <property type="entry name" value="AMP-binding"/>
    <property type="match status" value="1"/>
</dbReference>
<dbReference type="Pfam" id="PF00550">
    <property type="entry name" value="PP-binding"/>
    <property type="match status" value="2"/>
</dbReference>
<feature type="region of interest" description="Disordered" evidence="11">
    <location>
        <begin position="3797"/>
        <end position="3819"/>
    </location>
</feature>
<dbReference type="SUPFAM" id="SSF51735">
    <property type="entry name" value="NAD(P)-binding Rossmann-fold domains"/>
    <property type="match status" value="2"/>
</dbReference>
<dbReference type="Pfam" id="PF16197">
    <property type="entry name" value="KAsynt_C_assoc"/>
    <property type="match status" value="1"/>
</dbReference>
<dbReference type="KEGG" id="cfj:CFIO01_09885"/>
<dbReference type="SUPFAM" id="SSF56801">
    <property type="entry name" value="Acetyl-CoA synthetase-like"/>
    <property type="match status" value="1"/>
</dbReference>
<feature type="compositionally biased region" description="Low complexity" evidence="11">
    <location>
        <begin position="2667"/>
        <end position="2692"/>
    </location>
</feature>
<dbReference type="Gene3D" id="1.10.1200.10">
    <property type="entry name" value="ACP-like"/>
    <property type="match status" value="1"/>
</dbReference>
<dbReference type="SMART" id="SM00822">
    <property type="entry name" value="PKS_KR"/>
    <property type="match status" value="1"/>
</dbReference>
<organism evidence="15 16">
    <name type="scientific">Colletotrichum fioriniae PJ7</name>
    <dbReference type="NCBI Taxonomy" id="1445577"/>
    <lineage>
        <taxon>Eukaryota</taxon>
        <taxon>Fungi</taxon>
        <taxon>Dikarya</taxon>
        <taxon>Ascomycota</taxon>
        <taxon>Pezizomycotina</taxon>
        <taxon>Sordariomycetes</taxon>
        <taxon>Hypocreomycetidae</taxon>
        <taxon>Glomerellales</taxon>
        <taxon>Glomerellaceae</taxon>
        <taxon>Colletotrichum</taxon>
        <taxon>Colletotrichum acutatum species complex</taxon>
    </lineage>
</organism>
<dbReference type="InterPro" id="IPR001227">
    <property type="entry name" value="Ac_transferase_dom_sf"/>
</dbReference>
<feature type="domain" description="PKS/mFAS DH" evidence="14">
    <location>
        <begin position="982"/>
        <end position="1319"/>
    </location>
</feature>
<keyword evidence="16" id="KW-1185">Reference proteome</keyword>
<dbReference type="Gene3D" id="3.30.559.10">
    <property type="entry name" value="Chloramphenicol acetyltransferase-like domain"/>
    <property type="match status" value="1"/>
</dbReference>
<dbReference type="InterPro" id="IPR006162">
    <property type="entry name" value="Ppantetheine_attach_site"/>
</dbReference>
<dbReference type="CDD" id="cd19532">
    <property type="entry name" value="C_PKS-NRPS"/>
    <property type="match status" value="1"/>
</dbReference>
<dbReference type="GO" id="GO:0004312">
    <property type="term" value="F:fatty acid synthase activity"/>
    <property type="evidence" value="ECO:0007669"/>
    <property type="project" value="TreeGrafter"/>
</dbReference>
<evidence type="ECO:0000313" key="16">
    <source>
        <dbReference type="Proteomes" id="UP000020467"/>
    </source>
</evidence>
<dbReference type="InterPro" id="IPR049552">
    <property type="entry name" value="PKS_DH_N"/>
</dbReference>
<dbReference type="Gene3D" id="3.40.50.12780">
    <property type="entry name" value="N-terminal domain of ligase-like"/>
    <property type="match status" value="1"/>
</dbReference>
<gene>
    <name evidence="15" type="ORF">CFIO01_09885</name>
</gene>
<feature type="domain" description="Ketosynthase family 3 (KS3)" evidence="13">
    <location>
        <begin position="6"/>
        <end position="456"/>
    </location>
</feature>
<evidence type="ECO:0000256" key="2">
    <source>
        <dbReference type="ARBA" id="ARBA00022553"/>
    </source>
</evidence>
<dbReference type="Gene3D" id="3.40.366.10">
    <property type="entry name" value="Malonyl-Coenzyme A Acyl Carrier Protein, domain 2"/>
    <property type="match status" value="1"/>
</dbReference>
<dbReference type="STRING" id="1445577.A0A010RYG7"/>
<keyword evidence="2" id="KW-0597">Phosphoprotein</keyword>
<dbReference type="GO" id="GO:0031177">
    <property type="term" value="F:phosphopantetheine binding"/>
    <property type="evidence" value="ECO:0007669"/>
    <property type="project" value="InterPro"/>
</dbReference>
<dbReference type="InterPro" id="IPR042099">
    <property type="entry name" value="ANL_N_sf"/>
</dbReference>
<comment type="caution">
    <text evidence="15">The sequence shown here is derived from an EMBL/GenBank/DDBJ whole genome shotgun (WGS) entry which is preliminary data.</text>
</comment>
<name>A0A010RYG7_9PEZI</name>
<keyword evidence="6" id="KW-0677">Repeat</keyword>
<dbReference type="SUPFAM" id="SSF53335">
    <property type="entry name" value="S-adenosyl-L-methionine-dependent methyltransferases"/>
    <property type="match status" value="1"/>
</dbReference>
<evidence type="ECO:0000256" key="6">
    <source>
        <dbReference type="ARBA" id="ARBA00022737"/>
    </source>
</evidence>
<feature type="compositionally biased region" description="Polar residues" evidence="11">
    <location>
        <begin position="3801"/>
        <end position="3812"/>
    </location>
</feature>
<dbReference type="SMART" id="SM00826">
    <property type="entry name" value="PKS_DH"/>
    <property type="match status" value="1"/>
</dbReference>
<dbReference type="eggNOG" id="KOG1178">
    <property type="taxonomic scope" value="Eukaryota"/>
</dbReference>
<dbReference type="SMART" id="SM00823">
    <property type="entry name" value="PKS_PP"/>
    <property type="match status" value="2"/>
</dbReference>
<dbReference type="Pfam" id="PF07993">
    <property type="entry name" value="NAD_binding_4"/>
    <property type="match status" value="1"/>
</dbReference>
<evidence type="ECO:0000256" key="5">
    <source>
        <dbReference type="ARBA" id="ARBA00022679"/>
    </source>
</evidence>
<dbReference type="InterPro" id="IPR016036">
    <property type="entry name" value="Malonyl_transacylase_ACP-bd"/>
</dbReference>
<dbReference type="InterPro" id="IPR016035">
    <property type="entry name" value="Acyl_Trfase/lysoPLipase"/>
</dbReference>
<dbReference type="CDD" id="cd05930">
    <property type="entry name" value="A_NRPS"/>
    <property type="match status" value="1"/>
</dbReference>
<dbReference type="InterPro" id="IPR014043">
    <property type="entry name" value="Acyl_transferase_dom"/>
</dbReference>
<dbReference type="CDD" id="cd02440">
    <property type="entry name" value="AdoMet_MTases"/>
    <property type="match status" value="1"/>
</dbReference>
<evidence type="ECO:0000313" key="15">
    <source>
        <dbReference type="EMBL" id="EXF77318.1"/>
    </source>
</evidence>
<dbReference type="EMBL" id="JARH01000731">
    <property type="protein sequence ID" value="EXF77318.1"/>
    <property type="molecule type" value="Genomic_DNA"/>
</dbReference>
<reference evidence="15 16" key="1">
    <citation type="submission" date="2014-02" db="EMBL/GenBank/DDBJ databases">
        <title>The genome sequence of Colletotrichum fioriniae PJ7.</title>
        <authorList>
            <person name="Baroncelli R."/>
            <person name="Thon M.R."/>
        </authorList>
    </citation>
    <scope>NUCLEOTIDE SEQUENCE [LARGE SCALE GENOMIC DNA]</scope>
    <source>
        <strain evidence="15 16">PJ7</strain>
    </source>
</reference>
<feature type="region of interest" description="C-terminal hotdog fold" evidence="10">
    <location>
        <begin position="1149"/>
        <end position="1319"/>
    </location>
</feature>
<dbReference type="InterPro" id="IPR029063">
    <property type="entry name" value="SAM-dependent_MTases_sf"/>
</dbReference>
<dbReference type="InterPro" id="IPR014030">
    <property type="entry name" value="Ketoacyl_synth_N"/>
</dbReference>
<evidence type="ECO:0000259" key="13">
    <source>
        <dbReference type="PROSITE" id="PS52004"/>
    </source>
</evidence>
<dbReference type="PROSITE" id="PS52019">
    <property type="entry name" value="PKS_MFAS_DH"/>
    <property type="match status" value="1"/>
</dbReference>
<sequence length="4307" mass="466770">MASLPEEPIAIIGSACRFPGGCSSPSKLWELLREPRDVRRQFDPKRLNLERFHNADGQTHGSTDVRGLSYLLEEDTRVFDAGFFGISPVVASGMDPQQRLLLEVSYEACESAGVTLDRLRGSQTSVHVGSMSNDYGVIQARDPETMPKYNATGAHAPSIIANRVSYVLDLKGPSVTIDTACSSSLVALHQAVQGLRAGDCDAAIVGGTNIIMDPGPYIAESKLQMLSPDSQCRMWDVEANGYGRGEGVAALLLKPLAKALVDGDAVQGVVRATGVNSDGQSPGITMPFAPAQTDLIRRTYRRAGLDPLREADRPQYFECHGTGTQAGDPVEARAVYDVFFQGQDQDGQDHQPEQSEKPKPETLIVGSIKTIIGHTEGCAGLAGVIKVLLMLKHQTVPPNMLFNQLNPKIAPYYGPGALEIATKAMAWPERPAGTPMRASVNSFGFGGTNAHAIIEALPDVSEEQKQEQQLSDGALGPLLFSAQSGPALLRNVQTYLDYAETHVDSLDLRDLSRILQTHRSVHRVRTFFTGATRQDVLDAMARFVTSHAGKAKSGDIGSVPRLINPAEAPGILGVFTGQGAQWATMGRGLMAASTVFRHSLEACDVVLQQELPQGHGHAPTWSLIEELSKDADKSRLGEAELAQPLCTALQIAQVDILTASGIRLDAVVGHSSGEIAATYAAGLISRKAAMQIAYYRGFYAHLARAGTKVGGGMLAVGLSLSAASELCRQPAFVGRLVVAASNAPQSCTLSGDRDAVAEAKEQLERDNIFARPLLVDTAYHSHHMAACADAYLQALLACDISVKPGKGRGRGACVWSSSVRGDARFVRRGGEAELLAALKGPYWVANMVQMVKFSQALESAVWHGGPFDLAIELGPHPALKGPVEQTLKAAYGAAPLYASLLKRKMSDVAVVQEAIGSVWSQLGPAHVDFDGFRSIWGESNASITTPKSLLADLPGYTWNHDRVYWRESRISSRYRTLADTAHELLGRRMPDDNDFELRWRNILRLREIPWLKGHEVLREVLLPGAAYVSIAAQAAQYVAGSRPVALLAVEDVDILRPVVVPDNTDGVETIFTVQVLPAATDDYNPKNKAAQVVRAKFAYYVCPNEVTGAMMHTCSGNLVIHLGPAESGNGPTLPSDAALPCREPIPDNAVHVDGEAIQEMFGQIGLDYHDAFAAMKSCERALGYAAATAVWPADSNVDADADAASLGLSSGSYVLHPVILDVAFQALFVAHAHPASLMLKRAMLPSHIDRVLIDPNVSVTTTGATASSTTCHMDAWVTDSTGATLDGDVSLYVDGEALTRAFAQVEGLRTRAAGGLDASQDRHIFCRTSHGLDVSVMGLTLPPRDPVQDERTLRVNEATERLTLWYIRQVVAEVNLPPPPSSDKMEEEHEIESPQWHHRRMLEAFAHHLDLVRQGKHPLVQTAWLKDGPEEIARLDREHGNTVEFRLMNAVGGALARVVQGESHLLLQVMQQDDLLNQFYMRNNTSVATNRAVGQLMKQIAFKFPRCNMLEIGAGTGGTTWSVLHAVDDLYDSYTFTDVSPAFFAAAAEKFAAFDRVAYRTLDIEQDVAAQGFAPHSYDVVIAANVLHATRGLADTLARARSLLRPGGYLVLLETTGTQSMVGFLFGGLPGWWQSTEPSRRYGPTVPTLEWHRLLCRAGFSGADTVLHDSPDESRHVTSCIVSQAVDENVLRLRSPLDFVAPADLPTPPSSPLLLIGGKRLATTRVVDEITRFLPKGWRSRLRVIPSIDDIDLDDVSLNRADVLCLHDADEPLFATLPMSEPRLRRLQHLFLSAASLLWVTAAGTSAPPRASMIRGITRVVPKEIPHLSVQVLGLEDGAGPAVDARRCVEALLRLRHMADIRETEGQTPLPLWSIEPECEVLIDGDVRIPRVMPATALNERFAARNRPVVKTVDAADIAVQAVAHGNGKMELRQFVEHSQGAVQMDVEYALHVPSHKGGSSVYIFHGRVHDEWAMALSSVNVSRLALQPENVIRVGSSCYTPASIRATADALLLRALIHRVTARAVNTGATVGVILFEPRRDMVEKLEAGLKTELQSAGVEIYSVTSNPDVEKIPVGWIRVHANMSRRMVKKYLPAHSVDFFVDCSEASEDATNHAREHLKESLPPTCQIFAFDSELLQGFLPRQSATKDKGQSQDIEALFKSVDVAASSTNDICDKSTPMIMAADLAGMNASTLSREQYLCSWHQQQSLPLTIQPPETDIHPNGLLRPDRTYLIMGGSGGLGLSLTRWMIRHGARNIVITSRRAQTNADLQVEARRAGAAVQTFAVDVTQRVEVEKAVATIRATMPPIAGVCNLSMVLHDAVFLDMFPRQLNETLAAKVMGTENLDAVFNEGAEQLDFFIVTSSAASTIGNVAQANYHAGNLFMDAVVAGRRARGLAASVVHIGWVADTGYITRFAKEKQLADHFRSIRLTPLSETDVQDAFAMAVRASRVDSSGTSDNLEHDITMGLAPPTAPMQAGQVKKAVWTSDPRLMALKPYTALSADFQQQQNNQHGEGRSSGGAGVREQVAHAETEDDAIAAVAAAFGAKLETMLQLPKGAVHESNGLERPIVDLGIDSLVAVEIRTWFLKELDTEVPIVKILGGETVLEVSAKAAKKMLADRKEISPKVGEKKKVKEAEKVIQTPKDLAKQTPTAALAPDTVTPIPVNSSLVSTENSSSSSSIVEHSGSGSDSPKTATTDDEEEREKEEHQGQPKKMDPVVRPDPVITREAPMSAAQSRFWFVHKHSDNPAACNNAFYYRLRGRRRVNAARLRHALRIVAAHHECLRTCYYPRLEDGHPMQGVMAPSESTLKLTHTEYDGRDGIETALRETLAGFKTRAWDLEHGETMEASFLSLKDDQGEEGGGAEEYGYLVLGYHHITLDGWSVALFWRDVDRAYRMQPLTPVDRGLSYVDYSLHQLSEEETGALDEDLAFWRAEFASSLPDTLPLLPMARGLDRSSLVRQQQQPISAHNLDQELNPAQLEAVKSLSQRLRISPFHVHLALLQVLLARLTGTEDICIGVVDANRRDERFVNTLGCFVNMLPLRATVAASGTASSGTTSSGPDFASIARAASRKAMSVFAHGTLPLDRILSLASAPRATEAHPLFQAAINYRTAGAGGINIWDLPLGADDTRMELSWHGAKEAENPYDVSLGFFEVPGGGCLAQIWCSATLYGPEACRSLMDVYLRLLEAVARDPEVAVDRLNLYDGSDPRLLRALEAGRGPEMRFDWVETGSSLSLSRRVRDMCRLHPERIAVTDAVGSVPYAQLADRTSHLAHRLKEIGVRARHVAVLCEPSIDGIVAMLAILEVGAVYVPLDVSLPASRHADMVRLCEPALVLFHTQTEKRVNALVDDVVGEQQEIRVLQVDVDHIQDDSNTHDDLDDTNKISPAFLLFTSGSTGTPNGVHLTQLNFANHIALKTQTFSLTHTDCVLQQSSLGFDMALIQTFSAIANGGRLVIAPANSRRDPVAVAALLKREAISMTIATPTEYLAWIHAAADVLSHGNDDGKTAWRLAFSGGEQIPPRLIIELGRLGIPGLRLTNCYGPTEITAAATFQPIPLNNGTDSSSASCVASPSAPSANWRLFAVGKALPNYTVVIVEPITTSTIPQPLPLGQTGEICIGGAGVALGYLSRPDLTHSRFLTNVPGMGNGTVYRTGDKGRLLSDGTLLCLGRLDGDTQIKLRGQRIDLQEIEAAVLWASAGVLASVVVSRRRLDGADAGGVGEDDILIAHATLAEDEDPANWQDDKVTSSSSSILSRMRLPQAFVPAAIYALKTLPLTPNGKLDRRAIARLSLRERMRPNPLESDSNAINSDASEQNEKEKLTVRQGELRLLWERVLPSLGEKRIGPSSDFFLCGGNSLLLMKLQKAIKETTGVEISTKQMYEATTLRGMTRAVFEDSVAAEENARIDWNIETAVPGWLREEIETIEVTVASAAAVEKGKTEAGIEVLLTGASSFPGSHILTALLNHPSVRKVHCIAVPSDHHQPSLSSPSASVAEVVYYTGTLLSKTLGLTSAEREHLSQTVHIIVHAAAHGHCLNRFTTLRRPNLESLHSLASLSLASAPRRKIAIPILYLSSPRALLLAGKTETPRAPSSLRDFPPPAVDGSDGYTASKWAGEVFLENLINHLRERDHGAEVGARGPGPNPLGLKIAIHRSCTLVSPQAPNSDAMNGILRYSLVMRCVPRLQCAEGFLDFAPLDDVVGQIAVAAVELAVLSDISLSTAEAPAAESSPSASSSIHFRHHSGGIKTPFSQFRKHMETVYGGAFDEVDMQEWLVRASRQGLDPLITAYIEALLESGMPLVSPYLGADLE</sequence>
<dbReference type="InterPro" id="IPR042104">
    <property type="entry name" value="PKS_dehydratase_sf"/>
</dbReference>
<dbReference type="PANTHER" id="PTHR43775">
    <property type="entry name" value="FATTY ACID SYNTHASE"/>
    <property type="match status" value="1"/>
</dbReference>
<keyword evidence="4" id="KW-0489">Methyltransferase</keyword>
<feature type="active site" description="Proton acceptor; for dehydratase activity" evidence="10">
    <location>
        <position position="1014"/>
    </location>
</feature>
<accession>A0A010RYG7</accession>
<dbReference type="InterPro" id="IPR013217">
    <property type="entry name" value="Methyltransf_12"/>
</dbReference>
<evidence type="ECO:0000256" key="4">
    <source>
        <dbReference type="ARBA" id="ARBA00022603"/>
    </source>
</evidence>
<keyword evidence="7" id="KW-0560">Oxidoreductase</keyword>
<dbReference type="InterPro" id="IPR020841">
    <property type="entry name" value="PKS_Beta-ketoAc_synthase_dom"/>
</dbReference>
<dbReference type="SMART" id="SM00825">
    <property type="entry name" value="PKS_KS"/>
    <property type="match status" value="1"/>
</dbReference>
<dbReference type="InterPro" id="IPR001242">
    <property type="entry name" value="Condensation_dom"/>
</dbReference>
<feature type="region of interest" description="Disordered" evidence="11">
    <location>
        <begin position="2643"/>
        <end position="2721"/>
    </location>
</feature>
<dbReference type="SMART" id="SM00827">
    <property type="entry name" value="PKS_AT"/>
    <property type="match status" value="1"/>
</dbReference>
<dbReference type="SUPFAM" id="SSF47336">
    <property type="entry name" value="ACP-like"/>
    <property type="match status" value="2"/>
</dbReference>
<feature type="active site" description="Proton donor; for dehydratase activity" evidence="10">
    <location>
        <position position="1221"/>
    </location>
</feature>
<evidence type="ECO:0000259" key="14">
    <source>
        <dbReference type="PROSITE" id="PS52019"/>
    </source>
</evidence>
<dbReference type="InterPro" id="IPR036291">
    <property type="entry name" value="NAD(P)-bd_dom_sf"/>
</dbReference>
<evidence type="ECO:0000256" key="11">
    <source>
        <dbReference type="SAM" id="MobiDB-lite"/>
    </source>
</evidence>
<dbReference type="Pfam" id="PF08659">
    <property type="entry name" value="KR"/>
    <property type="match status" value="1"/>
</dbReference>
<dbReference type="GO" id="GO:0016491">
    <property type="term" value="F:oxidoreductase activity"/>
    <property type="evidence" value="ECO:0007669"/>
    <property type="project" value="UniProtKB-KW"/>
</dbReference>
<proteinExistence type="inferred from homology"/>
<dbReference type="Pfam" id="PF00668">
    <property type="entry name" value="Condensation"/>
    <property type="match status" value="1"/>
</dbReference>
<dbReference type="SUPFAM" id="SSF53901">
    <property type="entry name" value="Thiolase-like"/>
    <property type="match status" value="1"/>
</dbReference>
<dbReference type="InterPro" id="IPR014031">
    <property type="entry name" value="Ketoacyl_synth_C"/>
</dbReference>
<dbReference type="Pfam" id="PF00698">
    <property type="entry name" value="Acyl_transf_1"/>
    <property type="match status" value="1"/>
</dbReference>
<comment type="similarity">
    <text evidence="9">In the C-terminal section; belongs to the NRP synthetase family.</text>
</comment>
<evidence type="ECO:0000256" key="1">
    <source>
        <dbReference type="ARBA" id="ARBA00022450"/>
    </source>
</evidence>
<evidence type="ECO:0000259" key="12">
    <source>
        <dbReference type="PROSITE" id="PS50075"/>
    </source>
</evidence>
<dbReference type="Gene3D" id="3.40.47.10">
    <property type="match status" value="1"/>
</dbReference>
<dbReference type="InterPro" id="IPR016039">
    <property type="entry name" value="Thiolase-like"/>
</dbReference>